<evidence type="ECO:0000313" key="4">
    <source>
        <dbReference type="Proteomes" id="UP000273083"/>
    </source>
</evidence>
<dbReference type="AlphaFoldDB" id="A0A3N1XYU5"/>
<evidence type="ECO:0008006" key="5">
    <source>
        <dbReference type="Google" id="ProtNLM"/>
    </source>
</evidence>
<evidence type="ECO:0000313" key="3">
    <source>
        <dbReference type="EMBL" id="ROR31760.1"/>
    </source>
</evidence>
<accession>A0A3N1XYU5</accession>
<dbReference type="RefSeq" id="WP_123607847.1">
    <property type="nucleotide sequence ID" value="NZ_RJVG01000001.1"/>
</dbReference>
<name>A0A3N1XYU5_9FIRM</name>
<feature type="compositionally biased region" description="Basic and acidic residues" evidence="2">
    <location>
        <begin position="126"/>
        <end position="142"/>
    </location>
</feature>
<dbReference type="EMBL" id="RJVG01000001">
    <property type="protein sequence ID" value="ROR31760.1"/>
    <property type="molecule type" value="Genomic_DNA"/>
</dbReference>
<protein>
    <recommendedName>
        <fullName evidence="5">DUF5082 domain-containing protein</fullName>
    </recommendedName>
</protein>
<dbReference type="Proteomes" id="UP000273083">
    <property type="component" value="Unassembled WGS sequence"/>
</dbReference>
<keyword evidence="4" id="KW-1185">Reference proteome</keyword>
<feature type="region of interest" description="Disordered" evidence="2">
    <location>
        <begin position="121"/>
        <end position="151"/>
    </location>
</feature>
<feature type="coiled-coil region" evidence="1">
    <location>
        <begin position="11"/>
        <end position="38"/>
    </location>
</feature>
<organism evidence="3 4">
    <name type="scientific">Mobilisporobacter senegalensis</name>
    <dbReference type="NCBI Taxonomy" id="1329262"/>
    <lineage>
        <taxon>Bacteria</taxon>
        <taxon>Bacillati</taxon>
        <taxon>Bacillota</taxon>
        <taxon>Clostridia</taxon>
        <taxon>Lachnospirales</taxon>
        <taxon>Lachnospiraceae</taxon>
        <taxon>Mobilisporobacter</taxon>
    </lineage>
</organism>
<comment type="caution">
    <text evidence="3">The sequence shown here is derived from an EMBL/GenBank/DDBJ whole genome shotgun (WGS) entry which is preliminary data.</text>
</comment>
<reference evidence="3 4" key="1">
    <citation type="submission" date="2018-11" db="EMBL/GenBank/DDBJ databases">
        <title>Genomic Encyclopedia of Type Strains, Phase IV (KMG-IV): sequencing the most valuable type-strain genomes for metagenomic binning, comparative biology and taxonomic classification.</title>
        <authorList>
            <person name="Goeker M."/>
        </authorList>
    </citation>
    <scope>NUCLEOTIDE SEQUENCE [LARGE SCALE GENOMIC DNA]</scope>
    <source>
        <strain evidence="3 4">DSM 26537</strain>
    </source>
</reference>
<proteinExistence type="predicted"/>
<keyword evidence="1" id="KW-0175">Coiled coil</keyword>
<gene>
    <name evidence="3" type="ORF">EDD66_101378</name>
</gene>
<evidence type="ECO:0000256" key="2">
    <source>
        <dbReference type="SAM" id="MobiDB-lite"/>
    </source>
</evidence>
<evidence type="ECO:0000256" key="1">
    <source>
        <dbReference type="SAM" id="Coils"/>
    </source>
</evidence>
<sequence>MYSSSYYSRLISEEKSKLEKYKKQRKELNGVKEWIQNKSNYELLRANNKITEVKSEGTSAIRHDVTVTNHIEDIEEAKEKNYERDKKLSGTYSALSSEINDLDTKIRDCENRIRELERLRQAAIEEEQRREREEARRREEARAASTRSPWY</sequence>